<keyword evidence="1" id="KW-0808">Transferase</keyword>
<dbReference type="GO" id="GO:0006633">
    <property type="term" value="P:fatty acid biosynthetic process"/>
    <property type="evidence" value="ECO:0007669"/>
    <property type="project" value="TreeGrafter"/>
</dbReference>
<proteinExistence type="predicted"/>
<dbReference type="InterPro" id="IPR000794">
    <property type="entry name" value="Beta-ketoacyl_synthase"/>
</dbReference>
<feature type="domain" description="Beta-ketoacyl synthase-like N-terminal" evidence="2">
    <location>
        <begin position="46"/>
        <end position="220"/>
    </location>
</feature>
<comment type="caution">
    <text evidence="3">The sequence shown here is derived from an EMBL/GenBank/DDBJ whole genome shotgun (WGS) entry which is preliminary data.</text>
</comment>
<dbReference type="SUPFAM" id="SSF53901">
    <property type="entry name" value="Thiolase-like"/>
    <property type="match status" value="2"/>
</dbReference>
<dbReference type="eggNOG" id="COG0304">
    <property type="taxonomic scope" value="Bacteria"/>
</dbReference>
<protein>
    <submittedName>
        <fullName evidence="3">3-oxoacyl-ACP synthase</fullName>
    </submittedName>
</protein>
<dbReference type="InterPro" id="IPR016039">
    <property type="entry name" value="Thiolase-like"/>
</dbReference>
<dbReference type="Proteomes" id="UP000030121">
    <property type="component" value="Unassembled WGS sequence"/>
</dbReference>
<dbReference type="GO" id="GO:0004315">
    <property type="term" value="F:3-oxoacyl-[acyl-carrier-protein] synthase activity"/>
    <property type="evidence" value="ECO:0007669"/>
    <property type="project" value="TreeGrafter"/>
</dbReference>
<dbReference type="OrthoDB" id="1404523at2"/>
<evidence type="ECO:0000259" key="2">
    <source>
        <dbReference type="Pfam" id="PF00109"/>
    </source>
</evidence>
<dbReference type="RefSeq" id="WP_026980383.1">
    <property type="nucleotide sequence ID" value="NZ_AUCZ01000008.1"/>
</dbReference>
<evidence type="ECO:0000256" key="1">
    <source>
        <dbReference type="ARBA" id="ARBA00022679"/>
    </source>
</evidence>
<reference evidence="3 4" key="1">
    <citation type="submission" date="2013-09" db="EMBL/GenBank/DDBJ databases">
        <authorList>
            <person name="Zeng Z."/>
            <person name="Chen C."/>
        </authorList>
    </citation>
    <scope>NUCLEOTIDE SEQUENCE [LARGE SCALE GENOMIC DNA]</scope>
    <source>
        <strain evidence="3 4">GH29-5</strain>
    </source>
</reference>
<accession>A0A0A2MDN1</accession>
<dbReference type="Pfam" id="PF00109">
    <property type="entry name" value="ketoacyl-synt"/>
    <property type="match status" value="1"/>
</dbReference>
<evidence type="ECO:0000313" key="4">
    <source>
        <dbReference type="Proteomes" id="UP000030121"/>
    </source>
</evidence>
<dbReference type="EMBL" id="JRLW01000005">
    <property type="protein sequence ID" value="KGO89676.1"/>
    <property type="molecule type" value="Genomic_DNA"/>
</dbReference>
<dbReference type="STRING" id="1121899.GCA_000430025_01950"/>
<dbReference type="PANTHER" id="PTHR11712">
    <property type="entry name" value="POLYKETIDE SYNTHASE-RELATED"/>
    <property type="match status" value="1"/>
</dbReference>
<name>A0A0A2MDN1_9FLAO</name>
<dbReference type="InterPro" id="IPR014030">
    <property type="entry name" value="Ketoacyl_synth_N"/>
</dbReference>
<dbReference type="PANTHER" id="PTHR11712:SF336">
    <property type="entry name" value="3-OXOACYL-[ACYL-CARRIER-PROTEIN] SYNTHASE, MITOCHONDRIAL"/>
    <property type="match status" value="1"/>
</dbReference>
<organism evidence="3 4">
    <name type="scientific">Flavobacterium suncheonense GH29-5 = DSM 17707</name>
    <dbReference type="NCBI Taxonomy" id="1121899"/>
    <lineage>
        <taxon>Bacteria</taxon>
        <taxon>Pseudomonadati</taxon>
        <taxon>Bacteroidota</taxon>
        <taxon>Flavobacteriia</taxon>
        <taxon>Flavobacteriales</taxon>
        <taxon>Flavobacteriaceae</taxon>
        <taxon>Flavobacterium</taxon>
    </lineage>
</organism>
<sequence length="353" mass="38703">MKGCYINGMGMVSAQNLFETDFLETAVPYTTENVLFAQQPSYKELIPPAMIRRMAKGVKMGIYASTKALNEAGMENPGAIITGTGMGCVEDSEKFLKTILDNNEAFLTPTSFIQSTHNTVGAQIALGLQCKSYNFTYVNGAVSLETALMDAKMQIECDGVASVLVGGIDEIAAHTLSLYKLANIIKTEEDKPYSVINSDSKGIVFSEGASFFALEDSQKATTYAQIVDVALRNAMTSNQVTSFITNFLAANKLELSQIDAVVLGNNGDVDYDDYYEAAAALFSETPQWYYKHLSGEYNTASGFGLWMAAHCIKKQQVPSVVKKNSLERELYQKVLIYNQCRGKDHSLILLQKC</sequence>
<evidence type="ECO:0000313" key="3">
    <source>
        <dbReference type="EMBL" id="KGO89676.1"/>
    </source>
</evidence>
<gene>
    <name evidence="3" type="ORF">Q764_05635</name>
</gene>
<keyword evidence="4" id="KW-1185">Reference proteome</keyword>
<dbReference type="Gene3D" id="3.40.47.10">
    <property type="match status" value="1"/>
</dbReference>
<dbReference type="AlphaFoldDB" id="A0A0A2MDN1"/>